<reference evidence="2" key="1">
    <citation type="journal article" date="1987" name="EMBO J.">
        <title>The human alpha 1-antitrypsin gene is transcribed from two different promoters in macrophages and hepatocytes.</title>
        <authorList>
            <person name="Perlino E."/>
            <person name="Cortese R."/>
            <person name="Ciliberto G."/>
        </authorList>
    </citation>
    <scope>NUCLEOTIDE SEQUENCE</scope>
</reference>
<name>V9H102_HUMAN</name>
<dbReference type="AlphaFoldDB" id="V9H102"/>
<protein>
    <submittedName>
        <fullName evidence="2">Macrophage alpha1-antitrypsin (alpha1-AT) mRNA 5'-end (L17)</fullName>
    </submittedName>
</protein>
<proteinExistence type="evidence at transcript level"/>
<evidence type="ECO:0000313" key="2">
    <source>
        <dbReference type="EMBL" id="CAA29266.1"/>
    </source>
</evidence>
<dbReference type="EMBL" id="X05826">
    <property type="protein sequence ID" value="CAA29266.1"/>
    <property type="molecule type" value="mRNA"/>
</dbReference>
<accession>V9H102</accession>
<feature type="compositionally biased region" description="Polar residues" evidence="1">
    <location>
        <begin position="1"/>
        <end position="12"/>
    </location>
</feature>
<sequence>MVDLATSGTATKDSAVRAEGQLSGTLPETV</sequence>
<evidence type="ECO:0000256" key="1">
    <source>
        <dbReference type="SAM" id="MobiDB-lite"/>
    </source>
</evidence>
<feature type="region of interest" description="Disordered" evidence="1">
    <location>
        <begin position="1"/>
        <end position="30"/>
    </location>
</feature>
<organism evidence="2">
    <name type="scientific">Homo sapiens</name>
    <name type="common">Human</name>
    <dbReference type="NCBI Taxonomy" id="9606"/>
    <lineage>
        <taxon>Eukaryota</taxon>
        <taxon>Metazoa</taxon>
        <taxon>Chordata</taxon>
        <taxon>Craniata</taxon>
        <taxon>Vertebrata</taxon>
        <taxon>Euteleostomi</taxon>
        <taxon>Mammalia</taxon>
        <taxon>Eutheria</taxon>
        <taxon>Euarchontoglires</taxon>
        <taxon>Primates</taxon>
        <taxon>Haplorrhini</taxon>
        <taxon>Catarrhini</taxon>
        <taxon>Hominidae</taxon>
        <taxon>Homo</taxon>
    </lineage>
</organism>